<dbReference type="SUPFAM" id="SSF48371">
    <property type="entry name" value="ARM repeat"/>
    <property type="match status" value="1"/>
</dbReference>
<organism evidence="1 2">
    <name type="scientific">Streptomyces fagopyri</name>
    <dbReference type="NCBI Taxonomy" id="2662397"/>
    <lineage>
        <taxon>Bacteria</taxon>
        <taxon>Bacillati</taxon>
        <taxon>Actinomycetota</taxon>
        <taxon>Actinomycetes</taxon>
        <taxon>Kitasatosporales</taxon>
        <taxon>Streptomycetaceae</taxon>
        <taxon>Streptomyces</taxon>
    </lineage>
</organism>
<dbReference type="Proteomes" id="UP000326179">
    <property type="component" value="Chromosome"/>
</dbReference>
<dbReference type="KEGG" id="sfy:GFH48_35710"/>
<dbReference type="AlphaFoldDB" id="A0A5Q0LNH4"/>
<dbReference type="Gene3D" id="1.25.10.10">
    <property type="entry name" value="Leucine-rich Repeat Variant"/>
    <property type="match status" value="1"/>
</dbReference>
<dbReference type="InterPro" id="IPR016024">
    <property type="entry name" value="ARM-type_fold"/>
</dbReference>
<dbReference type="InterPro" id="IPR011989">
    <property type="entry name" value="ARM-like"/>
</dbReference>
<proteinExistence type="predicted"/>
<reference evidence="1 2" key="1">
    <citation type="submission" date="2019-10" db="EMBL/GenBank/DDBJ databases">
        <title>A novel species.</title>
        <authorList>
            <person name="Gao J."/>
        </authorList>
    </citation>
    <scope>NUCLEOTIDE SEQUENCE [LARGE SCALE GENOMIC DNA]</scope>
    <source>
        <strain evidence="1 2">QMT-28</strain>
    </source>
</reference>
<evidence type="ECO:0000313" key="2">
    <source>
        <dbReference type="Proteomes" id="UP000326179"/>
    </source>
</evidence>
<dbReference type="RefSeq" id="WP_153292107.1">
    <property type="nucleotide sequence ID" value="NZ_CP045643.1"/>
</dbReference>
<name>A0A5Q0LNH4_9ACTN</name>
<protein>
    <submittedName>
        <fullName evidence="1">HEAT repeat domain-containing protein</fullName>
    </submittedName>
</protein>
<evidence type="ECO:0000313" key="1">
    <source>
        <dbReference type="EMBL" id="QFZ77927.1"/>
    </source>
</evidence>
<gene>
    <name evidence="1" type="ORF">GFH48_35710</name>
</gene>
<accession>A0A5Q0LNH4</accession>
<dbReference type="EMBL" id="CP045643">
    <property type="protein sequence ID" value="QFZ77927.1"/>
    <property type="molecule type" value="Genomic_DNA"/>
</dbReference>
<keyword evidence="2" id="KW-1185">Reference proteome</keyword>
<sequence length="462" mass="49161">MFTGIDEVAWASDLVAVVVALLRARSRRPRPADLPERPGTDTLIGQLRRLRPADEEGARLLRTLHTGLGGRTADRIALLKGQLTSEASADRCNAVWMSAGLFREWRGSYEEPVALIGEQLGMGEERLRDAAVPVLEDLFGLARPAADRLADLVAAGPEHSIRRWKSGVPTLGGPLRALARAGDRRAVPALAEVLRGPVVPYDTGYAIRHLGPAAQPLGPLLRARLGEIPVDSPDVYDRASPLLFALGGLRHADALPEVLRLLHGMPAELRRRDWLVEAITRTIGAFGPAAREATPLLRELLDGGNAVTAAAALWSVEGDTEAVLPVLREELTRGEHARASAEALGRLGPSAGAASSDLRRLAGSDDVWQRVAAAGALWDIAGDPAPVLAALRPAWERDAHTRGTLAACLGRMGPAGAPAHDLLRAEVAAPRRHRARSGGYGSHDIVEDEGLLRACRTALGSV</sequence>